<feature type="region of interest" description="Disordered" evidence="1">
    <location>
        <begin position="349"/>
        <end position="502"/>
    </location>
</feature>
<feature type="region of interest" description="Disordered" evidence="1">
    <location>
        <begin position="752"/>
        <end position="792"/>
    </location>
</feature>
<feature type="region of interest" description="Disordered" evidence="1">
    <location>
        <begin position="825"/>
        <end position="859"/>
    </location>
</feature>
<proteinExistence type="predicted"/>
<dbReference type="GO" id="GO:0005856">
    <property type="term" value="C:cytoskeleton"/>
    <property type="evidence" value="ECO:0007669"/>
    <property type="project" value="InterPro"/>
</dbReference>
<dbReference type="InterPro" id="IPR038185">
    <property type="entry name" value="MyTH4_dom_sf"/>
</dbReference>
<feature type="compositionally biased region" description="Basic and acidic residues" evidence="1">
    <location>
        <begin position="427"/>
        <end position="450"/>
    </location>
</feature>
<dbReference type="SUPFAM" id="SSF51045">
    <property type="entry name" value="WW domain"/>
    <property type="match status" value="1"/>
</dbReference>
<feature type="region of interest" description="Disordered" evidence="1">
    <location>
        <begin position="875"/>
        <end position="926"/>
    </location>
</feature>
<organism evidence="4 5">
    <name type="scientific">Bugula neritina</name>
    <name type="common">Brown bryozoan</name>
    <name type="synonym">Sertularia neritina</name>
    <dbReference type="NCBI Taxonomy" id="10212"/>
    <lineage>
        <taxon>Eukaryota</taxon>
        <taxon>Metazoa</taxon>
        <taxon>Spiralia</taxon>
        <taxon>Lophotrochozoa</taxon>
        <taxon>Bryozoa</taxon>
        <taxon>Gymnolaemata</taxon>
        <taxon>Cheilostomatida</taxon>
        <taxon>Flustrina</taxon>
        <taxon>Buguloidea</taxon>
        <taxon>Bugulidae</taxon>
        <taxon>Bugula</taxon>
    </lineage>
</organism>
<feature type="region of interest" description="Disordered" evidence="1">
    <location>
        <begin position="1082"/>
        <end position="1105"/>
    </location>
</feature>
<feature type="compositionally biased region" description="Polar residues" evidence="1">
    <location>
        <begin position="825"/>
        <end position="837"/>
    </location>
</feature>
<feature type="compositionally biased region" description="Low complexity" evidence="1">
    <location>
        <begin position="648"/>
        <end position="659"/>
    </location>
</feature>
<feature type="compositionally biased region" description="Polar residues" evidence="1">
    <location>
        <begin position="125"/>
        <end position="144"/>
    </location>
</feature>
<comment type="caution">
    <text evidence="4">The sequence shown here is derived from an EMBL/GenBank/DDBJ whole genome shotgun (WGS) entry which is preliminary data.</text>
</comment>
<dbReference type="FunFam" id="2.20.70.10:FF:000022">
    <property type="entry name" value="Rho GTPase activating protein 39"/>
    <property type="match status" value="1"/>
</dbReference>
<dbReference type="Proteomes" id="UP000593567">
    <property type="component" value="Unassembled WGS sequence"/>
</dbReference>
<feature type="compositionally biased region" description="Low complexity" evidence="1">
    <location>
        <begin position="897"/>
        <end position="906"/>
    </location>
</feature>
<gene>
    <name evidence="4" type="ORF">EB796_016020</name>
</gene>
<dbReference type="InterPro" id="IPR000857">
    <property type="entry name" value="MyTH4_dom"/>
</dbReference>
<feature type="region of interest" description="Disordered" evidence="1">
    <location>
        <begin position="613"/>
        <end position="681"/>
    </location>
</feature>
<dbReference type="PROSITE" id="PS50020">
    <property type="entry name" value="WW_DOMAIN_2"/>
    <property type="match status" value="1"/>
</dbReference>
<dbReference type="Gene3D" id="1.25.40.530">
    <property type="entry name" value="MyTH4 domain"/>
    <property type="match status" value="1"/>
</dbReference>
<feature type="compositionally biased region" description="Polar residues" evidence="1">
    <location>
        <begin position="772"/>
        <end position="783"/>
    </location>
</feature>
<keyword evidence="5" id="KW-1185">Reference proteome</keyword>
<dbReference type="AlphaFoldDB" id="A0A7J7JHF0"/>
<dbReference type="OrthoDB" id="437889at2759"/>
<dbReference type="InterPro" id="IPR001202">
    <property type="entry name" value="WW_dom"/>
</dbReference>
<dbReference type="GO" id="GO:0005096">
    <property type="term" value="F:GTPase activator activity"/>
    <property type="evidence" value="ECO:0007669"/>
    <property type="project" value="TreeGrafter"/>
</dbReference>
<feature type="region of interest" description="Disordered" evidence="1">
    <location>
        <begin position="949"/>
        <end position="975"/>
    </location>
</feature>
<feature type="compositionally biased region" description="Polar residues" evidence="1">
    <location>
        <begin position="916"/>
        <end position="926"/>
    </location>
</feature>
<dbReference type="PANTHER" id="PTHR45876">
    <property type="entry name" value="FI04035P"/>
    <property type="match status" value="1"/>
</dbReference>
<evidence type="ECO:0000313" key="5">
    <source>
        <dbReference type="Proteomes" id="UP000593567"/>
    </source>
</evidence>
<feature type="compositionally biased region" description="Basic residues" evidence="1">
    <location>
        <begin position="168"/>
        <end position="177"/>
    </location>
</feature>
<dbReference type="EMBL" id="VXIV02002437">
    <property type="protein sequence ID" value="KAF6025769.1"/>
    <property type="molecule type" value="Genomic_DNA"/>
</dbReference>
<sequence>MLSYTLPTRLRSSNSQTKTCHQHNNNNNLSCSHCTGRWEWVEIIEPRTRERMYANLSSGECLWEPPIGVSVKKTHENQWWELYDQSTRRFYYYNATSQKTVWHKPTNCDIIPLAKLQTMKLADETTQVLQSSSPSKHTSGTQTQDRTRTSKMDPMSRQKGGHASPGSSRRRHHHNFHPHTTGTFDKVDQLINGGVESTHSAYHRSSSPSALYSDGKLPKGPHIAQTDLRRRGSLATSTPSKQSSWATESPASTHIALNQPSAFKRDIVSRSSGQGQDRRDRPKRSSSDHGNAVGTGRLPVSTPLHRSESFGRGPGDSGRSQSLDYHAHHGGSLRAPTLSSAHHYNAFTNNTSASRVIPSRREGHRNSPEQSPPLSSSVPTTSSNVPARPRLGIKALPRTNPSYRSPMVRHQSREQAAVSDPSGFMRKSNEDSSSSRKSSDSSNRYRRDSHTSQGSLRSETLNHHHSSVKSAAASAAASGKDSPLRSKTLTNNKSHSSADPILPAFDKISSTLTPFPGECSGGAMKVDSQSHGGDNEQGLYCNVEEELVNYENAPGTHRIYHQPVSDSSKRIDVQVGSADVDSNNEKMVFVQPMTHVSSNANKRPLNKVENIQLTSSQPTSSSVTSQRHGNLTDVMNISKQATVKEIPSTSMSSMVSATSPDRKSSYNNAVRNSADEPNHNTLPLQFVTSSVKMTSPQKAIIRQCSMEEANLGNPSTTASKNLSESVCESRADAELSVPNNLVNSRINRQLSKSAVEASSGDNSSSIEDESRLSTSSLSDGNRPSSVSSSSLASLSNVVAPCGSTEDLDAADNEVFPLIAESPLHQTSSADVETTSSAEPLALPSSVLPSTDGGGTSDLMRDITKSLDEALLSMNEVMSKTPVPPAKDTYSSTGEVLDSPAKSPSDSSVDKSKEISEVTNNDGSTSSNLISYNDGRIVFNLGDNDSIVSKQSNTSANSCDRDYVNLPEDNKKSRPINTESSTKVVMRHKNLQKSVSTNNAAFTHTAVLYEDGLAEGTLLDWYAEQCLVKPKKGLFGKKLTLEMMLSWTQEAISKPMLKIEDKTLKKESLETFKLIQMYMGDRRAKQLSPNSPQSGCQGLESYTSQR</sequence>
<feature type="domain" description="MyTH4" evidence="3">
    <location>
        <begin position="1046"/>
        <end position="1105"/>
    </location>
</feature>
<reference evidence="4" key="1">
    <citation type="submission" date="2020-06" db="EMBL/GenBank/DDBJ databases">
        <title>Draft genome of Bugula neritina, a colonial animal packing powerful symbionts and potential medicines.</title>
        <authorList>
            <person name="Rayko M."/>
        </authorList>
    </citation>
    <scope>NUCLEOTIDE SEQUENCE [LARGE SCALE GENOMIC DNA]</scope>
    <source>
        <strain evidence="4">Kwan_BN1</strain>
    </source>
</reference>
<feature type="compositionally biased region" description="Low complexity" evidence="1">
    <location>
        <begin position="468"/>
        <end position="478"/>
    </location>
</feature>
<name>A0A7J7JHF0_BUGNE</name>
<dbReference type="Gene3D" id="2.20.70.10">
    <property type="match status" value="1"/>
</dbReference>
<feature type="compositionally biased region" description="Polar residues" evidence="1">
    <location>
        <begin position="485"/>
        <end position="497"/>
    </location>
</feature>
<protein>
    <submittedName>
        <fullName evidence="4">Uncharacterized protein</fullName>
    </submittedName>
</protein>
<feature type="compositionally biased region" description="Basic and acidic residues" evidence="1">
    <location>
        <begin position="145"/>
        <end position="156"/>
    </location>
</feature>
<dbReference type="PROSITE" id="PS51016">
    <property type="entry name" value="MYTH4"/>
    <property type="match status" value="1"/>
</dbReference>
<evidence type="ECO:0000259" key="3">
    <source>
        <dbReference type="PROSITE" id="PS51016"/>
    </source>
</evidence>
<feature type="compositionally biased region" description="Low complexity" evidence="1">
    <location>
        <begin position="372"/>
        <end position="386"/>
    </location>
</feature>
<evidence type="ECO:0000259" key="2">
    <source>
        <dbReference type="PROSITE" id="PS50020"/>
    </source>
</evidence>
<feature type="region of interest" description="Disordered" evidence="1">
    <location>
        <begin position="125"/>
        <end position="337"/>
    </location>
</feature>
<feature type="compositionally biased region" description="Low complexity" evidence="1">
    <location>
        <begin position="613"/>
        <end position="626"/>
    </location>
</feature>
<feature type="compositionally biased region" description="Polar residues" evidence="1">
    <location>
        <begin position="195"/>
        <end position="210"/>
    </location>
</feature>
<dbReference type="InterPro" id="IPR036020">
    <property type="entry name" value="WW_dom_sf"/>
</dbReference>
<evidence type="ECO:0000256" key="1">
    <source>
        <dbReference type="SAM" id="MobiDB-lite"/>
    </source>
</evidence>
<evidence type="ECO:0000313" key="4">
    <source>
        <dbReference type="EMBL" id="KAF6025769.1"/>
    </source>
</evidence>
<feature type="compositionally biased region" description="Polar residues" evidence="1">
    <location>
        <begin position="1086"/>
        <end position="1105"/>
    </location>
</feature>
<feature type="compositionally biased region" description="Basic and acidic residues" evidence="1">
    <location>
        <begin position="958"/>
        <end position="971"/>
    </location>
</feature>
<dbReference type="GO" id="GO:0005737">
    <property type="term" value="C:cytoplasm"/>
    <property type="evidence" value="ECO:0007669"/>
    <property type="project" value="TreeGrafter"/>
</dbReference>
<feature type="compositionally biased region" description="Polar residues" evidence="1">
    <location>
        <begin position="234"/>
        <end position="261"/>
    </location>
</feature>
<accession>A0A7J7JHF0</accession>
<feature type="compositionally biased region" description="Polar residues" evidence="1">
    <location>
        <begin position="627"/>
        <end position="641"/>
    </location>
</feature>
<dbReference type="PANTHER" id="PTHR45876:SF8">
    <property type="entry name" value="FI04035P"/>
    <property type="match status" value="1"/>
</dbReference>
<feature type="compositionally biased region" description="Basic and acidic residues" evidence="1">
    <location>
        <begin position="276"/>
        <end position="287"/>
    </location>
</feature>
<feature type="domain" description="WW" evidence="2">
    <location>
        <begin position="80"/>
        <end position="107"/>
    </location>
</feature>